<evidence type="ECO:0000313" key="2">
    <source>
        <dbReference type="EMBL" id="WOT40555.1"/>
    </source>
</evidence>
<keyword evidence="4" id="KW-1185">Reference proteome</keyword>
<evidence type="ECO:0000256" key="1">
    <source>
        <dbReference type="SAM" id="MobiDB-lite"/>
    </source>
</evidence>
<evidence type="ECO:0000313" key="3">
    <source>
        <dbReference type="EMBL" id="WOT40749.1"/>
    </source>
</evidence>
<proteinExistence type="predicted"/>
<evidence type="ECO:0000313" key="4">
    <source>
        <dbReference type="Proteomes" id="UP001305002"/>
    </source>
</evidence>
<dbReference type="Proteomes" id="UP001305002">
    <property type="component" value="Plasmid unnamed"/>
</dbReference>
<organism evidence="3 4">
    <name type="scientific">Streptomyces coeruleorubidus</name>
    <dbReference type="NCBI Taxonomy" id="116188"/>
    <lineage>
        <taxon>Bacteria</taxon>
        <taxon>Bacillati</taxon>
        <taxon>Actinomycetota</taxon>
        <taxon>Actinomycetes</taxon>
        <taxon>Kitasatosporales</taxon>
        <taxon>Streptomycetaceae</taxon>
        <taxon>Streptomyces</taxon>
    </lineage>
</organism>
<gene>
    <name evidence="2" type="ORF">R5U08_41360</name>
    <name evidence="3" type="ORF">R5U08_42475</name>
</gene>
<dbReference type="EMBL" id="CP137525">
    <property type="protein sequence ID" value="WOT40555.1"/>
    <property type="molecule type" value="Genomic_DNA"/>
</dbReference>
<reference evidence="3" key="3">
    <citation type="journal article" date="2024" name="Microb. Biotechnol.">
        <title>The involvement of multiple ABC transporters in daunorubicin efflux in Streptomyces coeruleorubidus.</title>
        <authorList>
            <person name="Dong J."/>
            <person name="Ning J."/>
            <person name="Tian Y."/>
            <person name="Li H."/>
            <person name="Chen H."/>
            <person name="Guan W."/>
        </authorList>
    </citation>
    <scope>NUCLEOTIDE SEQUENCE</scope>
    <source>
        <strain evidence="3">CICC 11043</strain>
    </source>
</reference>
<feature type="region of interest" description="Disordered" evidence="1">
    <location>
        <begin position="1"/>
        <end position="34"/>
    </location>
</feature>
<accession>A0ABZ0KRR1</accession>
<keyword evidence="3" id="KW-0614">Plasmid</keyword>
<geneLocation type="plasmid" evidence="3 4">
    <name>unnamed</name>
</geneLocation>
<dbReference type="InterPro" id="IPR029058">
    <property type="entry name" value="AB_hydrolase_fold"/>
</dbReference>
<reference evidence="3" key="2">
    <citation type="submission" date="2023-10" db="EMBL/GenBank/DDBJ databases">
        <authorList>
            <person name="guan w."/>
        </authorList>
    </citation>
    <scope>NUCLEOTIDE SEQUENCE</scope>
    <source>
        <strain evidence="3">CICC 11043</strain>
        <plasmid evidence="3">unnamed</plasmid>
    </source>
</reference>
<evidence type="ECO:0008006" key="5">
    <source>
        <dbReference type="Google" id="ProtNLM"/>
    </source>
</evidence>
<protein>
    <recommendedName>
        <fullName evidence="5">Alpha/beta hydrolase</fullName>
    </recommendedName>
</protein>
<dbReference type="RefSeq" id="WP_317928227.1">
    <property type="nucleotide sequence ID" value="NZ_CP137525.1"/>
</dbReference>
<dbReference type="SUPFAM" id="SSF53474">
    <property type="entry name" value="alpha/beta-Hydrolases"/>
    <property type="match status" value="1"/>
</dbReference>
<name>A0ABZ0KRR1_STRC4</name>
<reference evidence="3 4" key="1">
    <citation type="journal article" date="2021" name="J. Microbiol. Biotechnol.">
        <title>An Efficient Markerless Deletion System Suitable for the Industrial Strains of Streptomyces.</title>
        <authorList>
            <person name="Dong J."/>
            <person name="Wei J."/>
            <person name="Li H."/>
            <person name="Zhao S."/>
            <person name="Guan W."/>
        </authorList>
    </citation>
    <scope>NUCLEOTIDE SEQUENCE [LARGE SCALE GENOMIC DNA]</scope>
    <source>
        <strain evidence="3 4">CICC 11043</strain>
    </source>
</reference>
<dbReference type="EMBL" id="CP137525">
    <property type="protein sequence ID" value="WOT40749.1"/>
    <property type="molecule type" value="Genomic_DNA"/>
</dbReference>
<sequence>MSLRPEAARPPPAPRVIDLDETGRLQVSTPQGPRGVPARAWRSYFADALRPPGNATDIVVYVHGWLTSQESALTAATELLRLTSEQYAKHPELYASLGRSFSPWGVVVRWPSRSAPSLGGYRHIRDRAHQMGTKGQAARIIGQLLGYLDDKRGDPEAARRLGTRGGQYLHLVGHSFGCRFLCEAVQWAAENPRETTLAWSAPGRHDRPFTVDSMLLLQMAAQRNAFSDTFTALGEAPLRGPVVATYSQRDRATGFWHLRAEKRVGIGHAGIGTAPAPLSGVPMRAVDEAYPLSALNHRFVNVDASEVFVGGSWSPGGAHSDHLHSETAHLLLSLADHSR</sequence>